<evidence type="ECO:0000259" key="1">
    <source>
        <dbReference type="Pfam" id="PF23477"/>
    </source>
</evidence>
<proteinExistence type="predicted"/>
<dbReference type="OrthoDB" id="5505402at2"/>
<dbReference type="InterPro" id="IPR026363">
    <property type="entry name" value="CxxC-x17-CxxC_dom"/>
</dbReference>
<dbReference type="RefSeq" id="WP_111331537.1">
    <property type="nucleotide sequence ID" value="NZ_CP030032.1"/>
</dbReference>
<dbReference type="Pfam" id="PF23477">
    <property type="entry name" value="zf_Tbcl_2"/>
    <property type="match status" value="1"/>
</dbReference>
<gene>
    <name evidence="2" type="ORF">DN745_01615</name>
</gene>
<evidence type="ECO:0000313" key="2">
    <source>
        <dbReference type="EMBL" id="AWV88098.1"/>
    </source>
</evidence>
<dbReference type="KEGG" id="bsed:DN745_01615"/>
<dbReference type="NCBIfam" id="TIGR04272">
    <property type="entry name" value="cxxc_cxxc_Mbark"/>
    <property type="match status" value="1"/>
</dbReference>
<sequence length="188" mass="21517">MTDKTDSKEDIETTQKTYRIVCTLCGNKSKVPFRPKPDQDVFCGMCFKFKREGVQKGRESKAPRVKHGTRVMLPIQCALCGKNETLDYVPKGIPLQDILCSGCVRATHGEESRWAEISEKKVAESQAEWSFSCCDCGREDYLKFEPKPHEEYRCGRCFKEQEIPSPERLAGREKVGPAVFIRKSREKK</sequence>
<feature type="domain" description="CxxC-x17-CxxC" evidence="1">
    <location>
        <begin position="16"/>
        <end position="51"/>
    </location>
</feature>
<reference evidence="2 3" key="1">
    <citation type="submission" date="2018-06" db="EMBL/GenBank/DDBJ databases">
        <title>Lujinxingia sediminis gen. nov. sp. nov., a new facultative anaerobic member of the class Deltaproteobacteria, and proposal of Lujinxingaceae fam. nov.</title>
        <authorList>
            <person name="Guo L.-Y."/>
            <person name="Li C.-M."/>
            <person name="Wang S."/>
            <person name="Du Z.-J."/>
        </authorList>
    </citation>
    <scope>NUCLEOTIDE SEQUENCE [LARGE SCALE GENOMIC DNA]</scope>
    <source>
        <strain evidence="2 3">FA350</strain>
    </source>
</reference>
<keyword evidence="3" id="KW-1185">Reference proteome</keyword>
<name>A0A2Z4FH98_9DELT</name>
<dbReference type="AlphaFoldDB" id="A0A2Z4FH98"/>
<evidence type="ECO:0000313" key="3">
    <source>
        <dbReference type="Proteomes" id="UP000249799"/>
    </source>
</evidence>
<dbReference type="Proteomes" id="UP000249799">
    <property type="component" value="Chromosome"/>
</dbReference>
<accession>A0A2Z4FH98</accession>
<protein>
    <recommendedName>
        <fullName evidence="1">CxxC-x17-CxxC domain-containing protein</fullName>
    </recommendedName>
</protein>
<dbReference type="EMBL" id="CP030032">
    <property type="protein sequence ID" value="AWV88098.1"/>
    <property type="molecule type" value="Genomic_DNA"/>
</dbReference>
<organism evidence="2 3">
    <name type="scientific">Bradymonas sediminis</name>
    <dbReference type="NCBI Taxonomy" id="1548548"/>
    <lineage>
        <taxon>Bacteria</taxon>
        <taxon>Deltaproteobacteria</taxon>
        <taxon>Bradymonadales</taxon>
        <taxon>Bradymonadaceae</taxon>
        <taxon>Bradymonas</taxon>
    </lineage>
</organism>